<organism evidence="13 14">
    <name type="scientific">Centaurea solstitialis</name>
    <name type="common">yellow star-thistle</name>
    <dbReference type="NCBI Taxonomy" id="347529"/>
    <lineage>
        <taxon>Eukaryota</taxon>
        <taxon>Viridiplantae</taxon>
        <taxon>Streptophyta</taxon>
        <taxon>Embryophyta</taxon>
        <taxon>Tracheophyta</taxon>
        <taxon>Spermatophyta</taxon>
        <taxon>Magnoliopsida</taxon>
        <taxon>eudicotyledons</taxon>
        <taxon>Gunneridae</taxon>
        <taxon>Pentapetalae</taxon>
        <taxon>asterids</taxon>
        <taxon>campanulids</taxon>
        <taxon>Asterales</taxon>
        <taxon>Asteraceae</taxon>
        <taxon>Carduoideae</taxon>
        <taxon>Cardueae</taxon>
        <taxon>Centaureinae</taxon>
        <taxon>Centaurea</taxon>
    </lineage>
</organism>
<comment type="subcellular location">
    <subcellularLocation>
        <location evidence="1">Nucleus</location>
    </subcellularLocation>
</comment>
<evidence type="ECO:0000256" key="3">
    <source>
        <dbReference type="ARBA" id="ARBA00022723"/>
    </source>
</evidence>
<dbReference type="PANTHER" id="PTHR46481">
    <property type="entry name" value="ZINC FINGER BED DOMAIN-CONTAINING PROTEIN 4"/>
    <property type="match status" value="1"/>
</dbReference>
<evidence type="ECO:0000256" key="7">
    <source>
        <dbReference type="ARBA" id="ARBA00023125"/>
    </source>
</evidence>
<sequence length="620" mass="70911">MEANVDNPTEASSNTPPESVNADPSSTQKQPKDNKREKSSIWDHFTRDPSDKAYSTCDYCTQRLKCPSRNGTTSLRNHLARCKKYPYNVDKKQKLLIFQSQSSVQDSRNSTFTTWKFDQAMCIKYLARMIILDEKPFMIVEQEGFRAFVNMLQPQFQIPSKIIVARDCFEIYTAEKESLKKYFRKTKQRVCLTIDLWSSRQNLSYMCLTAHFIDEDWKIHKRILNFSAVSGHSGEILGKYIEKILIDWGIDKVLTVTVDNVSSNDLVVRYLKKRLNTWKNKVGDSSFRIRSAVKYVRSSPAQLQRFRGCVEKVKIETKGLVCLDVETRWNSTYLMLESAIKFQSAFDMLEEQDIKYNTELLSSKGVPLEEDWDYANSIMLPFLSGFYNSTLRISGSLYVTSNMYYHEVFGLGAMIKKKMTDEDASLRKMAGKMKLKYDNIDNMNIYLFIGPILDPRHKLGYVSFIIKSSFNKDKADELIDKIDRVLEELFNHYSAIVGVVNESSGSSSRAVDENECMEVDEDPAAFLNNQYKRQLEESSGFTGVRSEKDKYLEEQCEPLQTMARDILAIPASTVASESAFSTEGRVLDAFCSNSGYPVAAGRFRVAILGTRPAFVGSDFV</sequence>
<evidence type="ECO:0000256" key="1">
    <source>
        <dbReference type="ARBA" id="ARBA00004123"/>
    </source>
</evidence>
<evidence type="ECO:0000256" key="4">
    <source>
        <dbReference type="ARBA" id="ARBA00022771"/>
    </source>
</evidence>
<dbReference type="GO" id="GO:0008270">
    <property type="term" value="F:zinc ion binding"/>
    <property type="evidence" value="ECO:0007669"/>
    <property type="project" value="UniProtKB-KW"/>
</dbReference>
<evidence type="ECO:0000256" key="10">
    <source>
        <dbReference type="PROSITE-ProRule" id="PRU00027"/>
    </source>
</evidence>
<evidence type="ECO:0000256" key="2">
    <source>
        <dbReference type="ARBA" id="ARBA00011738"/>
    </source>
</evidence>
<keyword evidence="8" id="KW-0804">Transcription</keyword>
<dbReference type="Proteomes" id="UP001172457">
    <property type="component" value="Chromosome 8"/>
</dbReference>
<dbReference type="InterPro" id="IPR008906">
    <property type="entry name" value="HATC_C_dom"/>
</dbReference>
<dbReference type="Pfam" id="PF05699">
    <property type="entry name" value="Dimer_Tnp_hAT"/>
    <property type="match status" value="1"/>
</dbReference>
<keyword evidence="3" id="KW-0479">Metal-binding</keyword>
<feature type="compositionally biased region" description="Polar residues" evidence="11">
    <location>
        <begin position="1"/>
        <end position="29"/>
    </location>
</feature>
<dbReference type="SMART" id="SM00614">
    <property type="entry name" value="ZnF_BED"/>
    <property type="match status" value="1"/>
</dbReference>
<evidence type="ECO:0000259" key="12">
    <source>
        <dbReference type="PROSITE" id="PS50808"/>
    </source>
</evidence>
<dbReference type="EMBL" id="JARYMX010000008">
    <property type="protein sequence ID" value="KAJ9538464.1"/>
    <property type="molecule type" value="Genomic_DNA"/>
</dbReference>
<dbReference type="PANTHER" id="PTHR46481:SF8">
    <property type="entry name" value="ZINC FINGER BED DOMAIN-CONTAINING PROTEIN RICESLEEPER 1-LIKE"/>
    <property type="match status" value="1"/>
</dbReference>
<keyword evidence="4 10" id="KW-0863">Zinc-finger</keyword>
<evidence type="ECO:0000256" key="8">
    <source>
        <dbReference type="ARBA" id="ARBA00023163"/>
    </source>
</evidence>
<dbReference type="InterPro" id="IPR036236">
    <property type="entry name" value="Znf_C2H2_sf"/>
</dbReference>
<gene>
    <name evidence="13" type="ORF">OSB04_031197</name>
</gene>
<dbReference type="InterPro" id="IPR003656">
    <property type="entry name" value="Znf_BED"/>
</dbReference>
<evidence type="ECO:0000256" key="6">
    <source>
        <dbReference type="ARBA" id="ARBA00023015"/>
    </source>
</evidence>
<name>A0AA38SAA0_9ASTR</name>
<keyword evidence="14" id="KW-1185">Reference proteome</keyword>
<dbReference type="InterPro" id="IPR025525">
    <property type="entry name" value="hAT-like_transposase_RNase-H"/>
</dbReference>
<accession>A0AA38SAA0</accession>
<dbReference type="GO" id="GO:0003677">
    <property type="term" value="F:DNA binding"/>
    <property type="evidence" value="ECO:0007669"/>
    <property type="project" value="UniProtKB-KW"/>
</dbReference>
<reference evidence="13" key="1">
    <citation type="submission" date="2023-03" db="EMBL/GenBank/DDBJ databases">
        <title>Chromosome-scale reference genome and RAD-based genetic map of yellow starthistle (Centaurea solstitialis) reveal putative structural variation and QTLs associated with invader traits.</title>
        <authorList>
            <person name="Reatini B."/>
            <person name="Cang F.A."/>
            <person name="Jiang Q."/>
            <person name="Mckibben M.T.W."/>
            <person name="Barker M.S."/>
            <person name="Rieseberg L.H."/>
            <person name="Dlugosch K.M."/>
        </authorList>
    </citation>
    <scope>NUCLEOTIDE SEQUENCE</scope>
    <source>
        <strain evidence="13">CAN-66</strain>
        <tissue evidence="13">Leaf</tissue>
    </source>
</reference>
<dbReference type="PROSITE" id="PS50808">
    <property type="entry name" value="ZF_BED"/>
    <property type="match status" value="1"/>
</dbReference>
<dbReference type="InterPro" id="IPR012337">
    <property type="entry name" value="RNaseH-like_sf"/>
</dbReference>
<dbReference type="AlphaFoldDB" id="A0AA38SAA0"/>
<dbReference type="GO" id="GO:0005634">
    <property type="term" value="C:nucleus"/>
    <property type="evidence" value="ECO:0007669"/>
    <property type="project" value="UniProtKB-SubCell"/>
</dbReference>
<dbReference type="InterPro" id="IPR052035">
    <property type="entry name" value="ZnF_BED_domain_contain"/>
</dbReference>
<keyword evidence="5" id="KW-0862">Zinc</keyword>
<dbReference type="SUPFAM" id="SSF53098">
    <property type="entry name" value="Ribonuclease H-like"/>
    <property type="match status" value="1"/>
</dbReference>
<feature type="compositionally biased region" description="Basic and acidic residues" evidence="11">
    <location>
        <begin position="30"/>
        <end position="47"/>
    </location>
</feature>
<evidence type="ECO:0000313" key="14">
    <source>
        <dbReference type="Proteomes" id="UP001172457"/>
    </source>
</evidence>
<evidence type="ECO:0000313" key="13">
    <source>
        <dbReference type="EMBL" id="KAJ9538464.1"/>
    </source>
</evidence>
<keyword evidence="7" id="KW-0238">DNA-binding</keyword>
<dbReference type="SUPFAM" id="SSF57667">
    <property type="entry name" value="beta-beta-alpha zinc fingers"/>
    <property type="match status" value="1"/>
</dbReference>
<feature type="region of interest" description="Disordered" evidence="11">
    <location>
        <begin position="1"/>
        <end position="47"/>
    </location>
</feature>
<feature type="non-terminal residue" evidence="13">
    <location>
        <position position="1"/>
    </location>
</feature>
<comment type="caution">
    <text evidence="13">The sequence shown here is derived from an EMBL/GenBank/DDBJ whole genome shotgun (WGS) entry which is preliminary data.</text>
</comment>
<keyword evidence="6" id="KW-0805">Transcription regulation</keyword>
<dbReference type="SUPFAM" id="SSF140996">
    <property type="entry name" value="Hermes dimerisation domain"/>
    <property type="match status" value="1"/>
</dbReference>
<comment type="subunit">
    <text evidence="2">Homodimer.</text>
</comment>
<dbReference type="GO" id="GO:0046983">
    <property type="term" value="F:protein dimerization activity"/>
    <property type="evidence" value="ECO:0007669"/>
    <property type="project" value="InterPro"/>
</dbReference>
<protein>
    <recommendedName>
        <fullName evidence="12">BED-type domain-containing protein</fullName>
    </recommendedName>
</protein>
<evidence type="ECO:0000256" key="5">
    <source>
        <dbReference type="ARBA" id="ARBA00022833"/>
    </source>
</evidence>
<evidence type="ECO:0000256" key="11">
    <source>
        <dbReference type="SAM" id="MobiDB-lite"/>
    </source>
</evidence>
<keyword evidence="9" id="KW-0539">Nucleus</keyword>
<feature type="domain" description="BED-type" evidence="12">
    <location>
        <begin position="36"/>
        <end position="89"/>
    </location>
</feature>
<dbReference type="Pfam" id="PF02892">
    <property type="entry name" value="zf-BED"/>
    <property type="match status" value="1"/>
</dbReference>
<proteinExistence type="predicted"/>
<dbReference type="Pfam" id="PF14372">
    <property type="entry name" value="hAT-like_RNase-H"/>
    <property type="match status" value="1"/>
</dbReference>
<evidence type="ECO:0000256" key="9">
    <source>
        <dbReference type="ARBA" id="ARBA00023242"/>
    </source>
</evidence>